<organism evidence="2 3">
    <name type="scientific">Slackia isoflavoniconvertens</name>
    <dbReference type="NCBI Taxonomy" id="572010"/>
    <lineage>
        <taxon>Bacteria</taxon>
        <taxon>Bacillati</taxon>
        <taxon>Actinomycetota</taxon>
        <taxon>Coriobacteriia</taxon>
        <taxon>Eggerthellales</taxon>
        <taxon>Eggerthellaceae</taxon>
        <taxon>Slackia</taxon>
    </lineage>
</organism>
<dbReference type="EMBL" id="QIBZ01000019">
    <property type="protein sequence ID" value="RNM33197.1"/>
    <property type="molecule type" value="Genomic_DNA"/>
</dbReference>
<keyword evidence="3" id="KW-1185">Reference proteome</keyword>
<dbReference type="PANTHER" id="PTHR43404:SF2">
    <property type="entry name" value="LIPOPOLYSACCHARIDE CHOLINEPHOSPHOTRANSFERASE LICD"/>
    <property type="match status" value="1"/>
</dbReference>
<dbReference type="AlphaFoldDB" id="A0A3N0I8J1"/>
<proteinExistence type="predicted"/>
<accession>A0A3N0I8J1</accession>
<evidence type="ECO:0000259" key="1">
    <source>
        <dbReference type="Pfam" id="PF04991"/>
    </source>
</evidence>
<reference evidence="3" key="1">
    <citation type="submission" date="2018-05" db="EMBL/GenBank/DDBJ databases">
        <title>Genome Sequencing of selected type strains of the family Eggerthellaceae.</title>
        <authorList>
            <person name="Danylec N."/>
            <person name="Stoll D.A."/>
            <person name="Doetsch A."/>
            <person name="Huch M."/>
        </authorList>
    </citation>
    <scope>NUCLEOTIDE SEQUENCE [LARGE SCALE GENOMIC DNA]</scope>
    <source>
        <strain evidence="3">DSM 22006</strain>
    </source>
</reference>
<evidence type="ECO:0000313" key="3">
    <source>
        <dbReference type="Proteomes" id="UP000271472"/>
    </source>
</evidence>
<sequence length="265" mass="30730">MERLTVDDMKFIELEIMDEIDCVCQAHGVQYFLGYGSLLGAIRHGGFIPWDDDMDIVMMRDQYELLMEHFNEWRTTERFKLVSYRDKSSIYQFAKIVDTTTVVYENFVGKKASTGVWVDIFPLEHYSDKSFSLLKKHRRVGLVRSFAVTDPTTGSNVLIKLIKHMVCPFVKNKDVFELARKLDSIAVRINDENTQAHYVLDVLDGSKPTQAYPIASFEPIRMKFENRIYSAPSGYEDILTLQYGDWRTPPAESARLVHVMEAYRL</sequence>
<dbReference type="Pfam" id="PF04991">
    <property type="entry name" value="LicD"/>
    <property type="match status" value="1"/>
</dbReference>
<name>A0A3N0I8J1_9ACTN</name>
<dbReference type="GeneID" id="98663380"/>
<comment type="caution">
    <text evidence="2">The sequence shown here is derived from an EMBL/GenBank/DDBJ whole genome shotgun (WGS) entry which is preliminary data.</text>
</comment>
<gene>
    <name evidence="2" type="ORF">DMP05_08870</name>
</gene>
<dbReference type="Proteomes" id="UP000271472">
    <property type="component" value="Unassembled WGS sequence"/>
</dbReference>
<protein>
    <submittedName>
        <fullName evidence="2">LicD family protein</fullName>
    </submittedName>
</protein>
<dbReference type="RefSeq" id="WP_123220105.1">
    <property type="nucleotide sequence ID" value="NZ_JACHYQ010000003.1"/>
</dbReference>
<dbReference type="InterPro" id="IPR007074">
    <property type="entry name" value="LicD/FKTN/FKRP_NTP_transf"/>
</dbReference>
<dbReference type="PANTHER" id="PTHR43404">
    <property type="entry name" value="LIPOPOLYSACCHARIDE CHOLINEPHOSPHOTRANSFERASE LICD"/>
    <property type="match status" value="1"/>
</dbReference>
<evidence type="ECO:0000313" key="2">
    <source>
        <dbReference type="EMBL" id="RNM33197.1"/>
    </source>
</evidence>
<feature type="domain" description="LicD/FKTN/FKRP nucleotidyltransferase" evidence="1">
    <location>
        <begin position="24"/>
        <end position="244"/>
    </location>
</feature>
<dbReference type="InterPro" id="IPR052942">
    <property type="entry name" value="LPS_cholinephosphotransferase"/>
</dbReference>
<dbReference type="OrthoDB" id="3780655at2"/>
<dbReference type="GO" id="GO:0009100">
    <property type="term" value="P:glycoprotein metabolic process"/>
    <property type="evidence" value="ECO:0007669"/>
    <property type="project" value="UniProtKB-ARBA"/>
</dbReference>